<name>A0ABR2GZU7_9EUKA</name>
<accession>A0ABR2GZU7</accession>
<evidence type="ECO:0000313" key="2">
    <source>
        <dbReference type="Proteomes" id="UP001470230"/>
    </source>
</evidence>
<reference evidence="1 2" key="1">
    <citation type="submission" date="2024-04" db="EMBL/GenBank/DDBJ databases">
        <title>Tritrichomonas musculus Genome.</title>
        <authorList>
            <person name="Alves-Ferreira E."/>
            <person name="Grigg M."/>
            <person name="Lorenzi H."/>
            <person name="Galac M."/>
        </authorList>
    </citation>
    <scope>NUCLEOTIDE SEQUENCE [LARGE SCALE GENOMIC DNA]</scope>
    <source>
        <strain evidence="1 2">EAF2021</strain>
    </source>
</reference>
<protein>
    <recommendedName>
        <fullName evidence="3">F5/8 type C domain-containing protein</fullName>
    </recommendedName>
</protein>
<evidence type="ECO:0008006" key="3">
    <source>
        <dbReference type="Google" id="ProtNLM"/>
    </source>
</evidence>
<comment type="caution">
    <text evidence="1">The sequence shown here is derived from an EMBL/GenBank/DDBJ whole genome shotgun (WGS) entry which is preliminary data.</text>
</comment>
<dbReference type="InterPro" id="IPR008979">
    <property type="entry name" value="Galactose-bd-like_sf"/>
</dbReference>
<gene>
    <name evidence="1" type="ORF">M9Y10_032814</name>
</gene>
<dbReference type="SUPFAM" id="SSF49785">
    <property type="entry name" value="Galactose-binding domain-like"/>
    <property type="match status" value="1"/>
</dbReference>
<evidence type="ECO:0000313" key="1">
    <source>
        <dbReference type="EMBL" id="KAK8838775.1"/>
    </source>
</evidence>
<proteinExistence type="predicted"/>
<dbReference type="Proteomes" id="UP001470230">
    <property type="component" value="Unassembled WGS sequence"/>
</dbReference>
<dbReference type="EMBL" id="JAPFFF010000054">
    <property type="protein sequence ID" value="KAK8838775.1"/>
    <property type="molecule type" value="Genomic_DNA"/>
</dbReference>
<sequence>MKEFIEIFDFNDMTSTTWQRLTSRLQQEIKNVTNEPKSSESRYKKTNKALASFKYENKEFSGIINFLREKSSKKIENEISITSTSYQSGSNPLYVTIHEDQSKYFNPCNQENNWICFDFRNYRVIPTDYTMKSMNFGKGWCHPKSWVLEGSNDNITFEVLDEEKECSYLNGNSLAHTFKIQNQTSKEFRYIRLHATGKDWVGTNYFPFSSFEIYGQLIEAKQ</sequence>
<dbReference type="Gene3D" id="2.60.120.260">
    <property type="entry name" value="Galactose-binding domain-like"/>
    <property type="match status" value="1"/>
</dbReference>
<keyword evidence="2" id="KW-1185">Reference proteome</keyword>
<organism evidence="1 2">
    <name type="scientific">Tritrichomonas musculus</name>
    <dbReference type="NCBI Taxonomy" id="1915356"/>
    <lineage>
        <taxon>Eukaryota</taxon>
        <taxon>Metamonada</taxon>
        <taxon>Parabasalia</taxon>
        <taxon>Tritrichomonadida</taxon>
        <taxon>Tritrichomonadidae</taxon>
        <taxon>Tritrichomonas</taxon>
    </lineage>
</organism>